<keyword evidence="1" id="KW-0732">Signal</keyword>
<keyword evidence="3" id="KW-1185">Reference proteome</keyword>
<gene>
    <name evidence="2" type="ORF">KV110_08930</name>
</gene>
<organism evidence="2 3">
    <name type="scientific">Nocardia iowensis</name>
    <dbReference type="NCBI Taxonomy" id="204891"/>
    <lineage>
        <taxon>Bacteria</taxon>
        <taxon>Bacillati</taxon>
        <taxon>Actinomycetota</taxon>
        <taxon>Actinomycetes</taxon>
        <taxon>Mycobacteriales</taxon>
        <taxon>Nocardiaceae</taxon>
        <taxon>Nocardia</taxon>
    </lineage>
</organism>
<dbReference type="RefSeq" id="WP_218475042.1">
    <property type="nucleotide sequence ID" value="NZ_BAABJN010000001.1"/>
</dbReference>
<dbReference type="Proteomes" id="UP000694257">
    <property type="component" value="Chromosome"/>
</dbReference>
<proteinExistence type="predicted"/>
<name>A0ABX8RU96_NOCIO</name>
<protein>
    <submittedName>
        <fullName evidence="2">Uncharacterized protein</fullName>
    </submittedName>
</protein>
<accession>A0ABX8RU96</accession>
<feature type="chain" id="PRO_5045423848" evidence="1">
    <location>
        <begin position="28"/>
        <end position="205"/>
    </location>
</feature>
<dbReference type="EMBL" id="CP078145">
    <property type="protein sequence ID" value="QXN93203.1"/>
    <property type="molecule type" value="Genomic_DNA"/>
</dbReference>
<reference evidence="2 3" key="1">
    <citation type="submission" date="2021-07" db="EMBL/GenBank/DDBJ databases">
        <title>Whole Genome Sequence of Nocardia Iowensis.</title>
        <authorList>
            <person name="Lamm A."/>
            <person name="Collins-Fairclough A.M."/>
            <person name="Bunk B."/>
            <person name="Sproer C."/>
        </authorList>
    </citation>
    <scope>NUCLEOTIDE SEQUENCE [LARGE SCALE GENOMIC DNA]</scope>
    <source>
        <strain evidence="2 3">NRRL 5646</strain>
    </source>
</reference>
<evidence type="ECO:0000256" key="1">
    <source>
        <dbReference type="SAM" id="SignalP"/>
    </source>
</evidence>
<sequence length="205" mass="22565">MRLTTFRIVVVSSVTVLAAVFPQVAGAGGPGLPSGPVKTAKPDKDKGAMYRSILVEIPGVKFPEARSMITPNQMYYIGEAMCTHDDLGEVRDELNKELKNFYVEFGDPARPDDIVGKIWKAAFGDSKYTEKVQRGICAVVADEEKYADYVATAKKIVSGYGENVRVQPEYAGEEAEDHRRDFWAEKLGAFGTALKPWLPIDLKSA</sequence>
<evidence type="ECO:0000313" key="2">
    <source>
        <dbReference type="EMBL" id="QXN93203.1"/>
    </source>
</evidence>
<evidence type="ECO:0000313" key="3">
    <source>
        <dbReference type="Proteomes" id="UP000694257"/>
    </source>
</evidence>
<feature type="signal peptide" evidence="1">
    <location>
        <begin position="1"/>
        <end position="27"/>
    </location>
</feature>